<dbReference type="RefSeq" id="WP_264322012.1">
    <property type="nucleotide sequence ID" value="NZ_JADEXN010000250.1"/>
</dbReference>
<comment type="caution">
    <text evidence="1">The sequence shown here is derived from an EMBL/GenBank/DDBJ whole genome shotgun (WGS) entry which is preliminary data.</text>
</comment>
<sequence length="158" mass="17912">MQFTTTWTPATIAKGKFEGLTVGRFLGDKVKQITIRETGEIKELNSLMFLVKGQSGENKEIELNVSRGYNPDNSLGKVAAALGFVLRSEVEEDEYGQEIQTTNNLSELFEMLNKAEKEKTPFVFKMRNVEKTNDFGDKILTRLWEFDPTVAPQVLKTK</sequence>
<evidence type="ECO:0000313" key="2">
    <source>
        <dbReference type="Proteomes" id="UP000621799"/>
    </source>
</evidence>
<organism evidence="1 2">
    <name type="scientific">Zarconia navalis LEGE 11467</name>
    <dbReference type="NCBI Taxonomy" id="1828826"/>
    <lineage>
        <taxon>Bacteria</taxon>
        <taxon>Bacillati</taxon>
        <taxon>Cyanobacteriota</taxon>
        <taxon>Cyanophyceae</taxon>
        <taxon>Oscillatoriophycideae</taxon>
        <taxon>Oscillatoriales</taxon>
        <taxon>Oscillatoriales incertae sedis</taxon>
        <taxon>Zarconia</taxon>
        <taxon>Zarconia navalis</taxon>
    </lineage>
</organism>
<dbReference type="EMBL" id="JADEXN010000250">
    <property type="protein sequence ID" value="MBE9041820.1"/>
    <property type="molecule type" value="Genomic_DNA"/>
</dbReference>
<dbReference type="Proteomes" id="UP000621799">
    <property type="component" value="Unassembled WGS sequence"/>
</dbReference>
<name>A0A928W237_9CYAN</name>
<accession>A0A928W237</accession>
<proteinExistence type="predicted"/>
<evidence type="ECO:0000313" key="1">
    <source>
        <dbReference type="EMBL" id="MBE9041820.1"/>
    </source>
</evidence>
<reference evidence="1" key="1">
    <citation type="submission" date="2020-10" db="EMBL/GenBank/DDBJ databases">
        <authorList>
            <person name="Castelo-Branco R."/>
            <person name="Eusebio N."/>
            <person name="Adriana R."/>
            <person name="Vieira A."/>
            <person name="Brugerolle De Fraissinette N."/>
            <person name="Rezende De Castro R."/>
            <person name="Schneider M.P."/>
            <person name="Vasconcelos V."/>
            <person name="Leao P.N."/>
        </authorList>
    </citation>
    <scope>NUCLEOTIDE SEQUENCE</scope>
    <source>
        <strain evidence="1">LEGE 11467</strain>
    </source>
</reference>
<gene>
    <name evidence="1" type="ORF">IQ235_13625</name>
</gene>
<protein>
    <submittedName>
        <fullName evidence="1">Uncharacterized protein</fullName>
    </submittedName>
</protein>
<keyword evidence="2" id="KW-1185">Reference proteome</keyword>
<dbReference type="AlphaFoldDB" id="A0A928W237"/>